<feature type="non-terminal residue" evidence="2">
    <location>
        <position position="1"/>
    </location>
</feature>
<dbReference type="AlphaFoldDB" id="G5A0A7"/>
<dbReference type="SMR" id="G5A0A7"/>
<organism evidence="2 3">
    <name type="scientific">Phytophthora sojae (strain P6497)</name>
    <name type="common">Soybean stem and root rot agent</name>
    <name type="synonym">Phytophthora megasperma f. sp. glycines</name>
    <dbReference type="NCBI Taxonomy" id="1094619"/>
    <lineage>
        <taxon>Eukaryota</taxon>
        <taxon>Sar</taxon>
        <taxon>Stramenopiles</taxon>
        <taxon>Oomycota</taxon>
        <taxon>Peronosporomycetes</taxon>
        <taxon>Peronosporales</taxon>
        <taxon>Peronosporaceae</taxon>
        <taxon>Phytophthora</taxon>
    </lineage>
</organism>
<evidence type="ECO:0000313" key="3">
    <source>
        <dbReference type="Proteomes" id="UP000002640"/>
    </source>
</evidence>
<dbReference type="Proteomes" id="UP000002640">
    <property type="component" value="Unassembled WGS sequence"/>
</dbReference>
<reference evidence="2 3" key="1">
    <citation type="journal article" date="2006" name="Science">
        <title>Phytophthora genome sequences uncover evolutionary origins and mechanisms of pathogenesis.</title>
        <authorList>
            <person name="Tyler B.M."/>
            <person name="Tripathy S."/>
            <person name="Zhang X."/>
            <person name="Dehal P."/>
            <person name="Jiang R.H."/>
            <person name="Aerts A."/>
            <person name="Arredondo F.D."/>
            <person name="Baxter L."/>
            <person name="Bensasson D."/>
            <person name="Beynon J.L."/>
            <person name="Chapman J."/>
            <person name="Damasceno C.M."/>
            <person name="Dorrance A.E."/>
            <person name="Dou D."/>
            <person name="Dickerman A.W."/>
            <person name="Dubchak I.L."/>
            <person name="Garbelotto M."/>
            <person name="Gijzen M."/>
            <person name="Gordon S.G."/>
            <person name="Govers F."/>
            <person name="Grunwald N.J."/>
            <person name="Huang W."/>
            <person name="Ivors K.L."/>
            <person name="Jones R.W."/>
            <person name="Kamoun S."/>
            <person name="Krampis K."/>
            <person name="Lamour K.H."/>
            <person name="Lee M.K."/>
            <person name="McDonald W.H."/>
            <person name="Medina M."/>
            <person name="Meijer H.J."/>
            <person name="Nordberg E.K."/>
            <person name="Maclean D.J."/>
            <person name="Ospina-Giraldo M.D."/>
            <person name="Morris P.F."/>
            <person name="Phuntumart V."/>
            <person name="Putnam N.H."/>
            <person name="Rash S."/>
            <person name="Rose J.K."/>
            <person name="Sakihama Y."/>
            <person name="Salamov A.A."/>
            <person name="Savidor A."/>
            <person name="Scheuring C.F."/>
            <person name="Smith B.M."/>
            <person name="Sobral B.W."/>
            <person name="Terry A."/>
            <person name="Torto-Alalibo T.A."/>
            <person name="Win J."/>
            <person name="Xu Z."/>
            <person name="Zhang H."/>
            <person name="Grigoriev I.V."/>
            <person name="Rokhsar D.S."/>
            <person name="Boore J.L."/>
        </authorList>
    </citation>
    <scope>NUCLEOTIDE SEQUENCE [LARGE SCALE GENOMIC DNA]</scope>
    <source>
        <strain evidence="2 3">P6497</strain>
    </source>
</reference>
<name>G5A0A7_PHYSP</name>
<gene>
    <name evidence="2" type="ORF">PHYSODRAFT_406309</name>
</gene>
<dbReference type="InterPro" id="IPR004875">
    <property type="entry name" value="DDE_SF_endonuclease_dom"/>
</dbReference>
<dbReference type="EMBL" id="JH159158">
    <property type="protein sequence ID" value="EGZ10496.1"/>
    <property type="molecule type" value="Genomic_DNA"/>
</dbReference>
<evidence type="ECO:0000313" key="2">
    <source>
        <dbReference type="EMBL" id="EGZ10496.1"/>
    </source>
</evidence>
<dbReference type="RefSeq" id="XP_009533241.1">
    <property type="nucleotide sequence ID" value="XM_009534946.1"/>
</dbReference>
<accession>G5A0A7</accession>
<sequence>KPVLLLWDDFSGHWSKEVIQCAKELKVELLKVPPGATSVCQPADATWNGPLKARLRLLWIEHLKAQLLERDPAIAFKLMPPTRAEICNWVSSAW</sequence>
<keyword evidence="3" id="KW-1185">Reference proteome</keyword>
<feature type="non-terminal residue" evidence="2">
    <location>
        <position position="94"/>
    </location>
</feature>
<dbReference type="GeneID" id="20651463"/>
<proteinExistence type="predicted"/>
<dbReference type="KEGG" id="psoj:PHYSODRAFT_406309"/>
<dbReference type="InParanoid" id="G5A0A7"/>
<feature type="domain" description="DDE-1" evidence="1">
    <location>
        <begin position="3"/>
        <end position="94"/>
    </location>
</feature>
<protein>
    <recommendedName>
        <fullName evidence="1">DDE-1 domain-containing protein</fullName>
    </recommendedName>
</protein>
<dbReference type="GO" id="GO:0003676">
    <property type="term" value="F:nucleic acid binding"/>
    <property type="evidence" value="ECO:0007669"/>
    <property type="project" value="InterPro"/>
</dbReference>
<evidence type="ECO:0000259" key="1">
    <source>
        <dbReference type="Pfam" id="PF03184"/>
    </source>
</evidence>
<dbReference type="Pfam" id="PF03184">
    <property type="entry name" value="DDE_1"/>
    <property type="match status" value="1"/>
</dbReference>